<dbReference type="RefSeq" id="WP_220475882.1">
    <property type="nucleotide sequence ID" value="NZ_JACGWU010000003.1"/>
</dbReference>
<gene>
    <name evidence="2" type="ORF">FB555_001390</name>
</gene>
<evidence type="ECO:0000313" key="2">
    <source>
        <dbReference type="EMBL" id="MBA8829287.1"/>
    </source>
</evidence>
<keyword evidence="3" id="KW-1185">Reference proteome</keyword>
<dbReference type="InterPro" id="IPR001173">
    <property type="entry name" value="Glyco_trans_2-like"/>
</dbReference>
<evidence type="ECO:0000313" key="3">
    <source>
        <dbReference type="Proteomes" id="UP000524237"/>
    </source>
</evidence>
<proteinExistence type="predicted"/>
<keyword evidence="2" id="KW-0328">Glycosyltransferase</keyword>
<dbReference type="Gene3D" id="3.90.550.10">
    <property type="entry name" value="Spore Coat Polysaccharide Biosynthesis Protein SpsA, Chain A"/>
    <property type="match status" value="1"/>
</dbReference>
<dbReference type="EMBL" id="JACGWU010000003">
    <property type="protein sequence ID" value="MBA8829287.1"/>
    <property type="molecule type" value="Genomic_DNA"/>
</dbReference>
<comment type="caution">
    <text evidence="2">The sequence shown here is derived from an EMBL/GenBank/DDBJ whole genome shotgun (WGS) entry which is preliminary data.</text>
</comment>
<sequence length="332" mass="36719">MTLVQPTFVGTVDVTVFIPTFNGEKYLERLLTAVESQDFADTFEILVIDSGSTDATLAIMAQHPMVRLVQIPSREFGHGKTRNLAATLARGTNIAFLSHDAVPVGEQWLSALVEPLDSAGLNCVAVVGKQEARANCFPLLKYEIEGVFARCGSDGTVTVVDGSTVPAETLGEGDLFYSDVNSATRRDFLLKVIPYRDVNYSEDMAFARDLLVAGYRKAYQPDALVEHSNDVTLAEYGKRIFDENLGMRRLGEGRTGLSWPQAKLRAVRDVARSAIRILRDGDYKAGEKAKWLLENPAYAWSKWTNIHRALNVDLSDTQAIARYSLEHSRAKV</sequence>
<dbReference type="PANTHER" id="PTHR43685:SF13">
    <property type="entry name" value="O ANTIGEN BIOSYNTHESIS RHAMNOSYLTRANSFERASE RFBN"/>
    <property type="match status" value="1"/>
</dbReference>
<feature type="domain" description="Glycosyltransferase 2-like" evidence="1">
    <location>
        <begin position="15"/>
        <end position="139"/>
    </location>
</feature>
<dbReference type="EC" id="2.4.1.-" evidence="2"/>
<dbReference type="GO" id="GO:0016757">
    <property type="term" value="F:glycosyltransferase activity"/>
    <property type="evidence" value="ECO:0007669"/>
    <property type="project" value="UniProtKB-KW"/>
</dbReference>
<dbReference type="PANTHER" id="PTHR43685">
    <property type="entry name" value="GLYCOSYLTRANSFERASE"/>
    <property type="match status" value="1"/>
</dbReference>
<dbReference type="CDD" id="cd00761">
    <property type="entry name" value="Glyco_tranf_GTA_type"/>
    <property type="match status" value="1"/>
</dbReference>
<dbReference type="AlphaFoldDB" id="A0A7W3JUA0"/>
<name>A0A7W3JUA0_9MICO</name>
<dbReference type="GO" id="GO:0044010">
    <property type="term" value="P:single-species biofilm formation"/>
    <property type="evidence" value="ECO:0007669"/>
    <property type="project" value="TreeGrafter"/>
</dbReference>
<dbReference type="Proteomes" id="UP000524237">
    <property type="component" value="Unassembled WGS sequence"/>
</dbReference>
<keyword evidence="2" id="KW-0808">Transferase</keyword>
<organism evidence="2 3">
    <name type="scientific">Alpinimonas psychrophila</name>
    <dbReference type="NCBI Taxonomy" id="748908"/>
    <lineage>
        <taxon>Bacteria</taxon>
        <taxon>Bacillati</taxon>
        <taxon>Actinomycetota</taxon>
        <taxon>Actinomycetes</taxon>
        <taxon>Micrococcales</taxon>
        <taxon>Microbacteriaceae</taxon>
        <taxon>Alpinimonas</taxon>
    </lineage>
</organism>
<dbReference type="SUPFAM" id="SSF53448">
    <property type="entry name" value="Nucleotide-diphospho-sugar transferases"/>
    <property type="match status" value="1"/>
</dbReference>
<accession>A0A7W3JUA0</accession>
<dbReference type="InterPro" id="IPR029044">
    <property type="entry name" value="Nucleotide-diphossugar_trans"/>
</dbReference>
<reference evidence="2 3" key="1">
    <citation type="submission" date="2020-07" db="EMBL/GenBank/DDBJ databases">
        <title>Sequencing the genomes of 1000 actinobacteria strains.</title>
        <authorList>
            <person name="Klenk H.-P."/>
        </authorList>
    </citation>
    <scope>NUCLEOTIDE SEQUENCE [LARGE SCALE GENOMIC DNA]</scope>
    <source>
        <strain evidence="2 3">DSM 23737</strain>
    </source>
</reference>
<evidence type="ECO:0000259" key="1">
    <source>
        <dbReference type="Pfam" id="PF00535"/>
    </source>
</evidence>
<dbReference type="Pfam" id="PF00535">
    <property type="entry name" value="Glycos_transf_2"/>
    <property type="match status" value="1"/>
</dbReference>
<protein>
    <submittedName>
        <fullName evidence="2">Rhamnosyltransferase</fullName>
        <ecNumber evidence="2">2.4.1.-</ecNumber>
    </submittedName>
</protein>
<dbReference type="InterPro" id="IPR050834">
    <property type="entry name" value="Glycosyltransf_2"/>
</dbReference>